<protein>
    <submittedName>
        <fullName evidence="3">Uncharacterized protein</fullName>
    </submittedName>
</protein>
<comment type="caution">
    <text evidence="3">The sequence shown here is derived from an EMBL/GenBank/DDBJ whole genome shotgun (WGS) entry which is preliminary data.</text>
</comment>
<feature type="coiled-coil region" evidence="1">
    <location>
        <begin position="134"/>
        <end position="168"/>
    </location>
</feature>
<feature type="region of interest" description="Disordered" evidence="2">
    <location>
        <begin position="75"/>
        <end position="96"/>
    </location>
</feature>
<evidence type="ECO:0000313" key="3">
    <source>
        <dbReference type="EMBL" id="KAG0270660.1"/>
    </source>
</evidence>
<reference evidence="3" key="1">
    <citation type="journal article" date="2020" name="Fungal Divers.">
        <title>Resolving the Mortierellaceae phylogeny through synthesis of multi-gene phylogenetics and phylogenomics.</title>
        <authorList>
            <person name="Vandepol N."/>
            <person name="Liber J."/>
            <person name="Desiro A."/>
            <person name="Na H."/>
            <person name="Kennedy M."/>
            <person name="Barry K."/>
            <person name="Grigoriev I.V."/>
            <person name="Miller A.N."/>
            <person name="O'Donnell K."/>
            <person name="Stajich J.E."/>
            <person name="Bonito G."/>
        </authorList>
    </citation>
    <scope>NUCLEOTIDE SEQUENCE</scope>
    <source>
        <strain evidence="3">BC1065</strain>
    </source>
</reference>
<accession>A0A9P6QJY3</accession>
<keyword evidence="4" id="KW-1185">Reference proteome</keyword>
<dbReference type="Proteomes" id="UP000807716">
    <property type="component" value="Unassembled WGS sequence"/>
</dbReference>
<dbReference type="EMBL" id="JAAAJB010000001">
    <property type="protein sequence ID" value="KAG0270660.1"/>
    <property type="molecule type" value="Genomic_DNA"/>
</dbReference>
<proteinExistence type="predicted"/>
<evidence type="ECO:0000256" key="1">
    <source>
        <dbReference type="SAM" id="Coils"/>
    </source>
</evidence>
<dbReference type="AlphaFoldDB" id="A0A9P6QJY3"/>
<keyword evidence="1" id="KW-0175">Coiled coil</keyword>
<evidence type="ECO:0000313" key="4">
    <source>
        <dbReference type="Proteomes" id="UP000807716"/>
    </source>
</evidence>
<name>A0A9P6QJY3_9FUNG</name>
<organism evidence="3 4">
    <name type="scientific">Actinomortierella ambigua</name>
    <dbReference type="NCBI Taxonomy" id="1343610"/>
    <lineage>
        <taxon>Eukaryota</taxon>
        <taxon>Fungi</taxon>
        <taxon>Fungi incertae sedis</taxon>
        <taxon>Mucoromycota</taxon>
        <taxon>Mortierellomycotina</taxon>
        <taxon>Mortierellomycetes</taxon>
        <taxon>Mortierellales</taxon>
        <taxon>Mortierellaceae</taxon>
        <taxon>Actinomortierella</taxon>
    </lineage>
</organism>
<evidence type="ECO:0000256" key="2">
    <source>
        <dbReference type="SAM" id="MobiDB-lite"/>
    </source>
</evidence>
<sequence length="192" mass="22604">MEISDFVDLNANVFWDDQKVMSQIQKLEKYWHETDKNFSRSGNRDSLSPTLRAQILEHNPSFFHLEAVMTKKWSGEGSTDSISSDEDRRAKRRRYDGSTVKRRREDDWDACMNNIVDKLITKKPASQKTAWDIVSLLEERLEQAHKDLRDAQARLAQEEMQLMQLMQEKFDLMLRVQLLEESQRRCNCSSSS</sequence>
<gene>
    <name evidence="3" type="ORF">DFQ27_000010</name>
</gene>